<keyword evidence="3" id="KW-0963">Cytoplasm</keyword>
<dbReference type="GO" id="GO:0000774">
    <property type="term" value="F:adenyl-nucleotide exchange factor activity"/>
    <property type="evidence" value="ECO:0007669"/>
    <property type="project" value="InterPro"/>
</dbReference>
<dbReference type="Gene3D" id="3.90.20.20">
    <property type="match status" value="1"/>
</dbReference>
<comment type="subunit">
    <text evidence="3">Homodimer.</text>
</comment>
<dbReference type="GO" id="GO:0006457">
    <property type="term" value="P:protein folding"/>
    <property type="evidence" value="ECO:0007669"/>
    <property type="project" value="InterPro"/>
</dbReference>
<dbReference type="InterPro" id="IPR013805">
    <property type="entry name" value="GrpE_CC"/>
</dbReference>
<dbReference type="Gene3D" id="2.30.22.10">
    <property type="entry name" value="Head domain of nucleotide exchange factor GrpE"/>
    <property type="match status" value="1"/>
</dbReference>
<name>A0A2M8LA55_9BACT</name>
<keyword evidence="3" id="KW-0346">Stress response</keyword>
<comment type="caution">
    <text evidence="5">The sequence shown here is derived from an EMBL/GenBank/DDBJ whole genome shotgun (WGS) entry which is preliminary data.</text>
</comment>
<dbReference type="SUPFAM" id="SSF58014">
    <property type="entry name" value="Coiled-coil domain of nucleotide exchange factor GrpE"/>
    <property type="match status" value="1"/>
</dbReference>
<dbReference type="GO" id="GO:0051087">
    <property type="term" value="F:protein-folding chaperone binding"/>
    <property type="evidence" value="ECO:0007669"/>
    <property type="project" value="InterPro"/>
</dbReference>
<dbReference type="PANTHER" id="PTHR21237">
    <property type="entry name" value="GRPE PROTEIN"/>
    <property type="match status" value="1"/>
</dbReference>
<dbReference type="GO" id="GO:0051082">
    <property type="term" value="F:unfolded protein binding"/>
    <property type="evidence" value="ECO:0007669"/>
    <property type="project" value="TreeGrafter"/>
</dbReference>
<organism evidence="5 6">
    <name type="scientific">Candidatus Terrybacteria bacterium CG10_big_fil_rev_8_21_14_0_10_41_10</name>
    <dbReference type="NCBI Taxonomy" id="1975026"/>
    <lineage>
        <taxon>Bacteria</taxon>
        <taxon>Candidatus Terryibacteriota</taxon>
    </lineage>
</organism>
<accession>A0A2M8LA55</accession>
<keyword evidence="2 3" id="KW-0143">Chaperone</keyword>
<dbReference type="Pfam" id="PF01025">
    <property type="entry name" value="GrpE"/>
    <property type="match status" value="1"/>
</dbReference>
<evidence type="ECO:0000256" key="3">
    <source>
        <dbReference type="HAMAP-Rule" id="MF_01151"/>
    </source>
</evidence>
<dbReference type="PRINTS" id="PR00773">
    <property type="entry name" value="GRPEPROTEIN"/>
</dbReference>
<protein>
    <recommendedName>
        <fullName evidence="3">Protein GrpE</fullName>
    </recommendedName>
    <alternativeName>
        <fullName evidence="3">HSP-70 cofactor</fullName>
    </alternativeName>
</protein>
<evidence type="ECO:0000256" key="1">
    <source>
        <dbReference type="ARBA" id="ARBA00009054"/>
    </source>
</evidence>
<sequence length="187" mass="21624">MIKYKNMEKDNDLQEDIVIEEDGDNVAVSIKNLREKLKKCETERMEYLTGWQLAKADFVNARKDDETKKAEFIKFAEAGFALELLELADSFDRLFANEDSLAKLDKNWRQGFEALRGQLVNILKGRGVEPMESIGKKFDPKDHESIGEIDIDKAEKEGIVMEEMRKGYKMREKIIRPSLVKIGKFKS</sequence>
<evidence type="ECO:0000256" key="4">
    <source>
        <dbReference type="RuleBase" id="RU004478"/>
    </source>
</evidence>
<evidence type="ECO:0000256" key="2">
    <source>
        <dbReference type="ARBA" id="ARBA00023186"/>
    </source>
</evidence>
<comment type="subcellular location">
    <subcellularLocation>
        <location evidence="3">Cytoplasm</location>
    </subcellularLocation>
</comment>
<dbReference type="HAMAP" id="MF_01151">
    <property type="entry name" value="GrpE"/>
    <property type="match status" value="1"/>
</dbReference>
<dbReference type="GO" id="GO:0005737">
    <property type="term" value="C:cytoplasm"/>
    <property type="evidence" value="ECO:0007669"/>
    <property type="project" value="UniProtKB-SubCell"/>
</dbReference>
<dbReference type="InterPro" id="IPR009012">
    <property type="entry name" value="GrpE_head"/>
</dbReference>
<dbReference type="PANTHER" id="PTHR21237:SF23">
    <property type="entry name" value="GRPE PROTEIN HOMOLOG, MITOCHONDRIAL"/>
    <property type="match status" value="1"/>
</dbReference>
<proteinExistence type="inferred from homology"/>
<evidence type="ECO:0000313" key="5">
    <source>
        <dbReference type="EMBL" id="PJE73517.1"/>
    </source>
</evidence>
<gene>
    <name evidence="3 5" type="primary">grpE</name>
    <name evidence="5" type="ORF">COV02_02265</name>
</gene>
<evidence type="ECO:0000313" key="6">
    <source>
        <dbReference type="Proteomes" id="UP000230959"/>
    </source>
</evidence>
<comment type="function">
    <text evidence="3">Participates actively in the response to hyperosmotic and heat shock by preventing the aggregation of stress-denatured proteins, in association with DnaK and GrpE. It is the nucleotide exchange factor for DnaK and may function as a thermosensor. Unfolded proteins bind initially to DnaJ; upon interaction with the DnaJ-bound protein, DnaK hydrolyzes its bound ATP, resulting in the formation of a stable complex. GrpE releases ADP from DnaK; ATP binding to DnaK triggers the release of the substrate protein, thus completing the reaction cycle. Several rounds of ATP-dependent interactions between DnaJ, DnaK and GrpE are required for fully efficient folding.</text>
</comment>
<reference evidence="6" key="1">
    <citation type="submission" date="2017-09" db="EMBL/GenBank/DDBJ databases">
        <title>Depth-based differentiation of microbial function through sediment-hosted aquifers and enrichment of novel symbionts in the deep terrestrial subsurface.</title>
        <authorList>
            <person name="Probst A.J."/>
            <person name="Ladd B."/>
            <person name="Jarett J.K."/>
            <person name="Geller-Mcgrath D.E."/>
            <person name="Sieber C.M.K."/>
            <person name="Emerson J.B."/>
            <person name="Anantharaman K."/>
            <person name="Thomas B.C."/>
            <person name="Malmstrom R."/>
            <person name="Stieglmeier M."/>
            <person name="Klingl A."/>
            <person name="Woyke T."/>
            <person name="Ryan C.M."/>
            <person name="Banfield J.F."/>
        </authorList>
    </citation>
    <scope>NUCLEOTIDE SEQUENCE [LARGE SCALE GENOMIC DNA]</scope>
</reference>
<dbReference type="EMBL" id="PFER01000034">
    <property type="protein sequence ID" value="PJE73517.1"/>
    <property type="molecule type" value="Genomic_DNA"/>
</dbReference>
<comment type="similarity">
    <text evidence="1 3 4">Belongs to the GrpE family.</text>
</comment>
<dbReference type="CDD" id="cd00446">
    <property type="entry name" value="GrpE"/>
    <property type="match status" value="1"/>
</dbReference>
<dbReference type="InterPro" id="IPR000740">
    <property type="entry name" value="GrpE"/>
</dbReference>
<dbReference type="SUPFAM" id="SSF51064">
    <property type="entry name" value="Head domain of nucleotide exchange factor GrpE"/>
    <property type="match status" value="1"/>
</dbReference>
<dbReference type="GO" id="GO:0042803">
    <property type="term" value="F:protein homodimerization activity"/>
    <property type="evidence" value="ECO:0007669"/>
    <property type="project" value="InterPro"/>
</dbReference>
<dbReference type="Proteomes" id="UP000230959">
    <property type="component" value="Unassembled WGS sequence"/>
</dbReference>
<dbReference type="AlphaFoldDB" id="A0A2M8LA55"/>